<reference evidence="2" key="1">
    <citation type="journal article" date="2019" name="bioRxiv">
        <title>The Genome of the Zebra Mussel, Dreissena polymorpha: A Resource for Invasive Species Research.</title>
        <authorList>
            <person name="McCartney M.A."/>
            <person name="Auch B."/>
            <person name="Kono T."/>
            <person name="Mallez S."/>
            <person name="Zhang Y."/>
            <person name="Obille A."/>
            <person name="Becker A."/>
            <person name="Abrahante J.E."/>
            <person name="Garbe J."/>
            <person name="Badalamenti J.P."/>
            <person name="Herman A."/>
            <person name="Mangelson H."/>
            <person name="Liachko I."/>
            <person name="Sullivan S."/>
            <person name="Sone E.D."/>
            <person name="Koren S."/>
            <person name="Silverstein K.A.T."/>
            <person name="Beckman K.B."/>
            <person name="Gohl D.M."/>
        </authorList>
    </citation>
    <scope>NUCLEOTIDE SEQUENCE</scope>
    <source>
        <strain evidence="2">Duluth1</strain>
        <tissue evidence="2">Whole animal</tissue>
    </source>
</reference>
<feature type="region of interest" description="Disordered" evidence="1">
    <location>
        <begin position="1"/>
        <end position="29"/>
    </location>
</feature>
<keyword evidence="3" id="KW-1185">Reference proteome</keyword>
<proteinExistence type="predicted"/>
<evidence type="ECO:0000313" key="3">
    <source>
        <dbReference type="Proteomes" id="UP000828390"/>
    </source>
</evidence>
<reference evidence="2" key="2">
    <citation type="submission" date="2020-11" db="EMBL/GenBank/DDBJ databases">
        <authorList>
            <person name="McCartney M.A."/>
            <person name="Auch B."/>
            <person name="Kono T."/>
            <person name="Mallez S."/>
            <person name="Becker A."/>
            <person name="Gohl D.M."/>
            <person name="Silverstein K.A.T."/>
            <person name="Koren S."/>
            <person name="Bechman K.B."/>
            <person name="Herman A."/>
            <person name="Abrahante J.E."/>
            <person name="Garbe J."/>
        </authorList>
    </citation>
    <scope>NUCLEOTIDE SEQUENCE</scope>
    <source>
        <strain evidence="2">Duluth1</strain>
        <tissue evidence="2">Whole animal</tissue>
    </source>
</reference>
<evidence type="ECO:0000313" key="2">
    <source>
        <dbReference type="EMBL" id="KAH3857663.1"/>
    </source>
</evidence>
<sequence>MPNRITTDITDLGEGGPPAGGRMTPDGESQCQLEPIPPKTIISTRTNNTIGTWNVRTMYETDKTAQVAAEIRKFNLTILEISESI</sequence>
<comment type="caution">
    <text evidence="2">The sequence shown here is derived from an EMBL/GenBank/DDBJ whole genome shotgun (WGS) entry which is preliminary data.</text>
</comment>
<name>A0A9D4LFL7_DREPO</name>
<protein>
    <submittedName>
        <fullName evidence="2">Uncharacterized protein</fullName>
    </submittedName>
</protein>
<dbReference type="AlphaFoldDB" id="A0A9D4LFL7"/>
<dbReference type="Proteomes" id="UP000828390">
    <property type="component" value="Unassembled WGS sequence"/>
</dbReference>
<accession>A0A9D4LFL7</accession>
<evidence type="ECO:0000256" key="1">
    <source>
        <dbReference type="SAM" id="MobiDB-lite"/>
    </source>
</evidence>
<organism evidence="2 3">
    <name type="scientific">Dreissena polymorpha</name>
    <name type="common">Zebra mussel</name>
    <name type="synonym">Mytilus polymorpha</name>
    <dbReference type="NCBI Taxonomy" id="45954"/>
    <lineage>
        <taxon>Eukaryota</taxon>
        <taxon>Metazoa</taxon>
        <taxon>Spiralia</taxon>
        <taxon>Lophotrochozoa</taxon>
        <taxon>Mollusca</taxon>
        <taxon>Bivalvia</taxon>
        <taxon>Autobranchia</taxon>
        <taxon>Heteroconchia</taxon>
        <taxon>Euheterodonta</taxon>
        <taxon>Imparidentia</taxon>
        <taxon>Neoheterodontei</taxon>
        <taxon>Myida</taxon>
        <taxon>Dreissenoidea</taxon>
        <taxon>Dreissenidae</taxon>
        <taxon>Dreissena</taxon>
    </lineage>
</organism>
<gene>
    <name evidence="2" type="ORF">DPMN_100274</name>
</gene>
<dbReference type="EMBL" id="JAIWYP010000003">
    <property type="protein sequence ID" value="KAH3857663.1"/>
    <property type="molecule type" value="Genomic_DNA"/>
</dbReference>